<dbReference type="EMBL" id="CM047743">
    <property type="protein sequence ID" value="KAJ0031318.1"/>
    <property type="molecule type" value="Genomic_DNA"/>
</dbReference>
<keyword evidence="2" id="KW-1185">Reference proteome</keyword>
<dbReference type="Proteomes" id="UP001163603">
    <property type="component" value="Chromosome 8"/>
</dbReference>
<evidence type="ECO:0000313" key="2">
    <source>
        <dbReference type="Proteomes" id="UP001163603"/>
    </source>
</evidence>
<gene>
    <name evidence="1" type="ORF">Pint_12936</name>
</gene>
<reference evidence="2" key="1">
    <citation type="journal article" date="2023" name="G3 (Bethesda)">
        <title>Genome assembly and association tests identify interacting loci associated with vigor, precocity, and sex in interspecific pistachio rootstocks.</title>
        <authorList>
            <person name="Palmer W."/>
            <person name="Jacygrad E."/>
            <person name="Sagayaradj S."/>
            <person name="Cavanaugh K."/>
            <person name="Han R."/>
            <person name="Bertier L."/>
            <person name="Beede B."/>
            <person name="Kafkas S."/>
            <person name="Golino D."/>
            <person name="Preece J."/>
            <person name="Michelmore R."/>
        </authorList>
    </citation>
    <scope>NUCLEOTIDE SEQUENCE [LARGE SCALE GENOMIC DNA]</scope>
</reference>
<evidence type="ECO:0000313" key="1">
    <source>
        <dbReference type="EMBL" id="KAJ0031318.1"/>
    </source>
</evidence>
<comment type="caution">
    <text evidence="1">The sequence shown here is derived from an EMBL/GenBank/DDBJ whole genome shotgun (WGS) entry which is preliminary data.</text>
</comment>
<name>A0ACC0YB95_9ROSI</name>
<protein>
    <submittedName>
        <fullName evidence="1">Uncharacterized protein</fullName>
    </submittedName>
</protein>
<sequence length="499" mass="56509">MFHWAIDNIDFQEHSERGTPISSASLFNLLAARSGLPENLNNLAISVPSIYPEDHKSNIANDFYDLNSSFATSMNCAYDEVLGNMNVKGDFEKSRVPPEFCGKIPLRTGFQPFSSVGNLHPSGWISTGAHVTPDYHYDSSIKSNELSLSLATSQPPIIYGTNIGDQCSEISCSGETHHYVNATKLESEHSSRNSKELSLSFGSCGPAQFSQLISGSKYLLAIQEILAEIASYSLENLDEMSYLNGERKSGPKIPFFSSSPNGKGMPPMDCDENPDVDGGFGAQLDTSLRRRTIEAKKTQLLTLLQVVDERYNQCLDEIHTVVSAFHAVTELDPGMHTRFALRTVSFLYKNLRERISNQILAMSAHFDGEFTKGKEKSFEDSFIKEQWALQQLKKKENQIWRPQRGLPEKSVSILRAWMFQNFLHPYPRDAEKHLLAVKSGLTRSQVSNWFINARVRLWKPMIEEMYRDMNRRKARRDDEGANSNNRRHLSLSNQRFKMN</sequence>
<proteinExistence type="predicted"/>
<accession>A0ACC0YB95</accession>
<organism evidence="1 2">
    <name type="scientific">Pistacia integerrima</name>
    <dbReference type="NCBI Taxonomy" id="434235"/>
    <lineage>
        <taxon>Eukaryota</taxon>
        <taxon>Viridiplantae</taxon>
        <taxon>Streptophyta</taxon>
        <taxon>Embryophyta</taxon>
        <taxon>Tracheophyta</taxon>
        <taxon>Spermatophyta</taxon>
        <taxon>Magnoliopsida</taxon>
        <taxon>eudicotyledons</taxon>
        <taxon>Gunneridae</taxon>
        <taxon>Pentapetalae</taxon>
        <taxon>rosids</taxon>
        <taxon>malvids</taxon>
        <taxon>Sapindales</taxon>
        <taxon>Anacardiaceae</taxon>
        <taxon>Pistacia</taxon>
    </lineage>
</organism>